<name>K8F3J1_9CHLO</name>
<evidence type="ECO:0000313" key="4">
    <source>
        <dbReference type="EMBL" id="CCO66650.1"/>
    </source>
</evidence>
<feature type="compositionally biased region" description="Polar residues" evidence="2">
    <location>
        <begin position="67"/>
        <end position="78"/>
    </location>
</feature>
<organism evidence="4 5">
    <name type="scientific">Bathycoccus prasinos</name>
    <dbReference type="NCBI Taxonomy" id="41875"/>
    <lineage>
        <taxon>Eukaryota</taxon>
        <taxon>Viridiplantae</taxon>
        <taxon>Chlorophyta</taxon>
        <taxon>Mamiellophyceae</taxon>
        <taxon>Mamiellales</taxon>
        <taxon>Bathycoccaceae</taxon>
        <taxon>Bathycoccus</taxon>
    </lineage>
</organism>
<dbReference type="Proteomes" id="UP000198341">
    <property type="component" value="Chromosome 9"/>
</dbReference>
<keyword evidence="3" id="KW-0732">Signal</keyword>
<protein>
    <submittedName>
        <fullName evidence="4">Uncharacterized protein</fullName>
    </submittedName>
</protein>
<dbReference type="EMBL" id="FO082270">
    <property type="protein sequence ID" value="CCO66650.1"/>
    <property type="molecule type" value="Genomic_DNA"/>
</dbReference>
<dbReference type="AlphaFoldDB" id="K8F3J1"/>
<evidence type="ECO:0000256" key="1">
    <source>
        <dbReference type="SAM" id="Coils"/>
    </source>
</evidence>
<evidence type="ECO:0000256" key="2">
    <source>
        <dbReference type="SAM" id="MobiDB-lite"/>
    </source>
</evidence>
<reference evidence="4 5" key="1">
    <citation type="submission" date="2011-10" db="EMBL/GenBank/DDBJ databases">
        <authorList>
            <person name="Genoscope - CEA"/>
        </authorList>
    </citation>
    <scope>NUCLEOTIDE SEQUENCE [LARGE SCALE GENOMIC DNA]</scope>
    <source>
        <strain evidence="4 5">RCC 1105</strain>
    </source>
</reference>
<sequence length="842" mass="95815">MTTRNGRQRRYFSVMVVLVVTCLLCRGELLRNEEEKEEEKVVNIIGAKSSATRRSLLASSALMTSGNGIHDTNTTRFPSTKRVKRRRMREYENDDNYRWGPVARERDDERDKEGKLEALREDIRLETKKLEIALKEERILFSSNDEEAWRKQKETNQRDEQEVQEHGGGIEKWPLLKQHEEMFERFCGGEGSESGAGSMREVMGKLRKQAESYDESDSNGNLVIFEAYNPFWNGFGNNMRRWLNLFVVASRFDSFASYFDFGACGMEEYGRNAENDGVEGKTFYRRGKDGQSACQFDPGMFFKGDGFDWQWTPKRANENPERLSLASVTRNATILCEEDVSDDVRDCKLYDDKDLDHRRRLYDNGDDATYVVKPLASSGRMSREEIDRAEGAEAKIKAANADWLREWFKEEVARDVDRKGVRVKLTIHDVFVMQREGEVLFNVYGIDGDEPPPDLGDPELPKACYNRHFFRPREHVKEAIEEVFEKSSSNGGGDMKKWRSCAAIHLRTGFADHQAQWVAKYRMLSENKRKELEAKYPCRSTAGGSERTAERFVDALDETFRKCEPDYSNERICTLWHQKNEITKHVNLDIENESNVLNGRLKTFDVVQDCCGSSFREPDVADAMERCGFVPEGMYPELEVKKKNDDFSSTSPVRAALTCALRASKFHLESLVEEDNDNSDDDDSDDEAFGVFLLGDSPTFIKAVPKLPNIGKYFAHQQDPDTVGVTMGDSDCSGTSCVVRKKGEKHLSWMRSVVDAYVASLCEVTVQLPGSSFANGAIHQLRAPGRNRTSSAFLWSGEVVLGQHLATRDETTNEIARETKIGYDGNLENYVALGAAHCKTID</sequence>
<dbReference type="GeneID" id="19013624"/>
<dbReference type="RefSeq" id="XP_007511090.1">
    <property type="nucleotide sequence ID" value="XM_007511028.1"/>
</dbReference>
<feature type="coiled-coil region" evidence="1">
    <location>
        <begin position="102"/>
        <end position="136"/>
    </location>
</feature>
<evidence type="ECO:0000313" key="5">
    <source>
        <dbReference type="Proteomes" id="UP000198341"/>
    </source>
</evidence>
<evidence type="ECO:0000256" key="3">
    <source>
        <dbReference type="SAM" id="SignalP"/>
    </source>
</evidence>
<feature type="region of interest" description="Disordered" evidence="2">
    <location>
        <begin position="67"/>
        <end position="87"/>
    </location>
</feature>
<proteinExistence type="predicted"/>
<feature type="region of interest" description="Disordered" evidence="2">
    <location>
        <begin position="148"/>
        <end position="169"/>
    </location>
</feature>
<keyword evidence="1" id="KW-0175">Coiled coil</keyword>
<gene>
    <name evidence="4" type="ORF">Bathy09g01170</name>
</gene>
<dbReference type="KEGG" id="bpg:Bathy09g01170"/>
<keyword evidence="5" id="KW-1185">Reference proteome</keyword>
<accession>K8F3J1</accession>
<feature type="signal peptide" evidence="3">
    <location>
        <begin position="1"/>
        <end position="27"/>
    </location>
</feature>
<feature type="chain" id="PRO_5003919887" evidence="3">
    <location>
        <begin position="28"/>
        <end position="842"/>
    </location>
</feature>